<evidence type="ECO:0000313" key="2">
    <source>
        <dbReference type="Proteomes" id="UP001234297"/>
    </source>
</evidence>
<organism evidence="1 2">
    <name type="scientific">Persea americana</name>
    <name type="common">Avocado</name>
    <dbReference type="NCBI Taxonomy" id="3435"/>
    <lineage>
        <taxon>Eukaryota</taxon>
        <taxon>Viridiplantae</taxon>
        <taxon>Streptophyta</taxon>
        <taxon>Embryophyta</taxon>
        <taxon>Tracheophyta</taxon>
        <taxon>Spermatophyta</taxon>
        <taxon>Magnoliopsida</taxon>
        <taxon>Magnoliidae</taxon>
        <taxon>Laurales</taxon>
        <taxon>Lauraceae</taxon>
        <taxon>Persea</taxon>
    </lineage>
</organism>
<dbReference type="Proteomes" id="UP001234297">
    <property type="component" value="Chromosome 3"/>
</dbReference>
<sequence>MGLGSGGFYEGIGWRGLALGRKVLVLVMPDLGSETAECTSPPPSSLLSNGSTRHQQVINSNSNRRRPAAAVTRCRPAAAQQQTLPSSSSSRGDDASEDTAAQNNPPSNLLQWMELLVTEMMNVSDVDEAEDCASRALELLKTIASHEGVQTAEISRQKDVSRGTDHVIRDIISMVYSRCMFLCFQVPSNIKSRWNLPPFIGPRCSSLVIEVLPKEEGRMSIVNIYDFLVGVVWSEALGATLYRQQAMKVRVNTLKGIHFEINVQPNYTVMAVKKTIEESQGEGSYPWGNQVLVYKGKFLKDKTTLEENEVKEGNILLVICSKSGACGSVGAASAQPSTEVASQEPASTSSKTISDGKATEVPTDVNVRDAADKLKLQQGLLDFLQKKAMKLRQEKLPLQQGIRDFEFEVSKKLEEEVNLLMQLISLYDGKLEMVQHCKCKRRRELQQVRDCVLDCQSALEDDQTVLSSDGKLLELNSTFVSLNEELLRVLKEYEHALMIQEGEVDLPISPSPSNQAFDQGTKTATELNPAGVAPFFGLPDSSALNMLTLHSTAASASHSACSNEVTSQAVASTGKQIDLDRTTSEDLGQAEPGVPHSISMTLEEAAAIERLEAMGFDSALAIEAFLACNRTE</sequence>
<gene>
    <name evidence="1" type="ORF">MRB53_009020</name>
</gene>
<dbReference type="EMBL" id="CM056811">
    <property type="protein sequence ID" value="KAJ8634753.1"/>
    <property type="molecule type" value="Genomic_DNA"/>
</dbReference>
<keyword evidence="2" id="KW-1185">Reference proteome</keyword>
<reference evidence="1 2" key="1">
    <citation type="journal article" date="2022" name="Hortic Res">
        <title>A haplotype resolved chromosomal level avocado genome allows analysis of novel avocado genes.</title>
        <authorList>
            <person name="Nath O."/>
            <person name="Fletcher S.J."/>
            <person name="Hayward A."/>
            <person name="Shaw L.M."/>
            <person name="Masouleh A.K."/>
            <person name="Furtado A."/>
            <person name="Henry R.J."/>
            <person name="Mitter N."/>
        </authorList>
    </citation>
    <scope>NUCLEOTIDE SEQUENCE [LARGE SCALE GENOMIC DNA]</scope>
    <source>
        <strain evidence="2">cv. Hass</strain>
    </source>
</reference>
<evidence type="ECO:0000313" key="1">
    <source>
        <dbReference type="EMBL" id="KAJ8634753.1"/>
    </source>
</evidence>
<comment type="caution">
    <text evidence="1">The sequence shown here is derived from an EMBL/GenBank/DDBJ whole genome shotgun (WGS) entry which is preliminary data.</text>
</comment>
<accession>A0ACC2LNL5</accession>
<proteinExistence type="predicted"/>
<protein>
    <submittedName>
        <fullName evidence="1">Uncharacterized protein</fullName>
    </submittedName>
</protein>
<name>A0ACC2LNL5_PERAE</name>